<dbReference type="SUPFAM" id="SSF52540">
    <property type="entry name" value="P-loop containing nucleoside triphosphate hydrolases"/>
    <property type="match status" value="1"/>
</dbReference>
<feature type="compositionally biased region" description="Low complexity" evidence="1">
    <location>
        <begin position="450"/>
        <end position="459"/>
    </location>
</feature>
<dbReference type="RefSeq" id="WP_231487057.1">
    <property type="nucleotide sequence ID" value="NZ_BAAAZO010000008.1"/>
</dbReference>
<feature type="region of interest" description="Disordered" evidence="1">
    <location>
        <begin position="441"/>
        <end position="470"/>
    </location>
</feature>
<reference evidence="3" key="1">
    <citation type="journal article" date="2019" name="Int. J. Syst. Evol. Microbiol.">
        <title>The Global Catalogue of Microorganisms (GCM) 10K type strain sequencing project: providing services to taxonomists for standard genome sequencing and annotation.</title>
        <authorList>
            <consortium name="The Broad Institute Genomics Platform"/>
            <consortium name="The Broad Institute Genome Sequencing Center for Infectious Disease"/>
            <person name="Wu L."/>
            <person name="Ma J."/>
        </authorList>
    </citation>
    <scope>NUCLEOTIDE SEQUENCE [LARGE SCALE GENOMIC DNA]</scope>
    <source>
        <strain evidence="3">JCM 16902</strain>
    </source>
</reference>
<feature type="compositionally biased region" description="Basic and acidic residues" evidence="1">
    <location>
        <begin position="523"/>
        <end position="538"/>
    </location>
</feature>
<comment type="caution">
    <text evidence="2">The sequence shown here is derived from an EMBL/GenBank/DDBJ whole genome shotgun (WGS) entry which is preliminary data.</text>
</comment>
<evidence type="ECO:0000313" key="3">
    <source>
        <dbReference type="Proteomes" id="UP001501074"/>
    </source>
</evidence>
<evidence type="ECO:0008006" key="4">
    <source>
        <dbReference type="Google" id="ProtNLM"/>
    </source>
</evidence>
<dbReference type="Gene3D" id="3.40.50.300">
    <property type="entry name" value="P-loop containing nucleotide triphosphate hydrolases"/>
    <property type="match status" value="1"/>
</dbReference>
<keyword evidence="3" id="KW-1185">Reference proteome</keyword>
<feature type="region of interest" description="Disordered" evidence="1">
    <location>
        <begin position="523"/>
        <end position="553"/>
    </location>
</feature>
<dbReference type="EMBL" id="BAAAZO010000008">
    <property type="protein sequence ID" value="GAA3621607.1"/>
    <property type="molecule type" value="Genomic_DNA"/>
</dbReference>
<dbReference type="InterPro" id="IPR027417">
    <property type="entry name" value="P-loop_NTPase"/>
</dbReference>
<feature type="compositionally biased region" description="Acidic residues" evidence="1">
    <location>
        <begin position="460"/>
        <end position="470"/>
    </location>
</feature>
<dbReference type="Proteomes" id="UP001501074">
    <property type="component" value="Unassembled WGS sequence"/>
</dbReference>
<evidence type="ECO:0000313" key="2">
    <source>
        <dbReference type="EMBL" id="GAA3621607.1"/>
    </source>
</evidence>
<organism evidence="2 3">
    <name type="scientific">Kineosporia mesophila</name>
    <dbReference type="NCBI Taxonomy" id="566012"/>
    <lineage>
        <taxon>Bacteria</taxon>
        <taxon>Bacillati</taxon>
        <taxon>Actinomycetota</taxon>
        <taxon>Actinomycetes</taxon>
        <taxon>Kineosporiales</taxon>
        <taxon>Kineosporiaceae</taxon>
        <taxon>Kineosporia</taxon>
    </lineage>
</organism>
<protein>
    <recommendedName>
        <fullName evidence="4">AAA+ ATPase domain-containing protein</fullName>
    </recommendedName>
</protein>
<accession>A0ABP7A1B3</accession>
<sequence>MPEGESLAGDSASEVSGEPELPTGDRPHRIPARYALALAAVRPMKSFAKRLSLKELTAEIQRLDERSLGQLTRSLQRSSSAPAAAIAQALRPKLASSGEIESSRFVLNALDASVLALHQSLSLTSDQLSSLFRGEPTDLHFLATHPLRETFVTGPAEFGGSSQVRAAAWTALVLTRSVGSLTALAWLVADPPEFWSEAQRDVLARQWSELREEKSDLPEHPVSLDELCERVIGLERSGQLAERQSQETEEAQGIEEAADMDLASHLSLPDLSDRLTDLTGRYADAGPRALSQLSDDLAHGRVLSPQSIGTLSSLGEELALLLRAVASVAGPDEVGSLEQAEVALQNLSAANATVELLSRISRLVLLEAPAYADDAAQEIRDLAQEADEGSGPVLLGALDALVQAIEIGSTDPERTFRLSGATHDRSLPSAFSMLMGLAGNDGLSLPNGQPEPAGAPAPGEDLESDPNTEIADDVEDGNEIVTPLIEKVESSLLPESSPVAEPAVAPTVEELVAQLGLVVGESHAGDENARVQENDSSRETPLGESPSVSRTDRVEAAVSATVRTGFAEPKAERTPLVRSENARFETENTAPPVSAEVIALHVALLTERRFSLAAWLSHCTGESPVEAVVYGLAAHAQAMRSATGPNAAAFKDLVDELLGRPDLDQLKDLPQMQALLYAASVRAGLISPTAGATEPLRDLCPSISKRSDESSSLTEALLNYLYSGAYLTDNTSNAVAEVADRESEYQSLIDSARSQLENAPNRTIRWAAATELYKAWMDPAGFLGEPLTMVASGSHQADDLRFIRARVAELQSRSGVASAIDRDFPQLVKRGRNRRIEARAREKLIEWVGDARVLMARWVELAESLAKSTKGSWMSVQATELREKVVGLRFQALEAVSDLLADKPGGPVLLDLMNESLDLLDTGVTAQGNRELAPDQVRNGALVLAADLPFRLAPALEPAEPVTVGHVAAAAAALRSETGGWAGSFEQRSRRNDHLGTQVLIELLRDLDPQQSRRLATVRDRDVTTAIGQLDEQVAELTGELDADRRFGRLNEHDWADLSSRTRGFELLSRGQRHDFDQMFFQIDRIREDREKRTTTLAEGLWKHLAALQEDDQLTDEQAVRISQTIADGDITTAEEYFETIRNHGDLPVATARIDHLARFFPAFPTMAGSWPRDRPPVLESLRRTIDSGRNPEQGPLTEVLEGAKMDVSEIVRRSAAVSRLEQWANLSSARSFERLAPLKSVLEQIGFIFSDQNTPRGRSGQKPGASHWMHLIGVRSTEGEALIPAFGSKISPAGDTLRVLQVWKSPTPGQLIQLLRPEPAEHAVLVLYFGVLSPEQRRELAGLMRSHSRLPATIVVDEAAFAYLAAQPTPRLDTTMEILLPFTMSEPFTPDVAGGVAVEMFYGREKELGDVMSMDGPCFVYGGRQLGKSALLRAAAREFEDDHHRRAAYLSIYQIGQGAIGADRIWPTLWPQLVAKAIVQGEQPGGDVAHAVIDGITRWIQAEPGRQLLLLLDESDLFLDADAKGRFTHVDAFRRLMDNTERAVKVVFAGLHQTARFERLANHPLAHFGSPVCVGPLNSQKAFDLLTQPLGALGYRFANDNVAARVLALTNNQPSLIQLFGARMLTHLQRRPVSLRLPQLVTADDVEEIWSDRVLREAIRKRFDWTLNLDHRYKTIAYAVAFHAYDEGIGSALSATELRSDCEQWWPQGFASEDVLTGEFRALLDECVDLGVLSTSATGQYRLRTPNILTLLGTGEEVSSVLDNAASFPLPDSFDGTLLRPRYADTLTRGPLTSAQIADLLRPRNQVRLIIGSEALTLERCVRVLRDENDNAVYGDRIKLRDDVSTSALVATSSAASMWAAGRHALIMCDLRETTPAAAEEVWTSAREAIRERSGGTLGIILIAGPQQAPLWSKAMRESDASSSVTSLHRYENTGLRLWLNETSLPFQDDASRDELLSVTGGWPMLLNRVAESATSGPDPLSDLRDWLAVPANGQRFRQSLGVEADVVVAASWNVLLGVLGPNDAADQGTLVEILEEMVRDPDGHALSVSSYQAAGYPDLASLIDVFRALGVLVANGDGQLRLDQIAAQR</sequence>
<feature type="region of interest" description="Disordered" evidence="1">
    <location>
        <begin position="1"/>
        <end position="28"/>
    </location>
</feature>
<name>A0ABP7A1B3_9ACTN</name>
<evidence type="ECO:0000256" key="1">
    <source>
        <dbReference type="SAM" id="MobiDB-lite"/>
    </source>
</evidence>
<gene>
    <name evidence="2" type="ORF">GCM10022223_43130</name>
</gene>
<proteinExistence type="predicted"/>